<feature type="compositionally biased region" description="Polar residues" evidence="1">
    <location>
        <begin position="1"/>
        <end position="38"/>
    </location>
</feature>
<dbReference type="Pfam" id="PF01636">
    <property type="entry name" value="APH"/>
    <property type="match status" value="1"/>
</dbReference>
<reference evidence="3 4" key="1">
    <citation type="submission" date="2016-12" db="EMBL/GenBank/DDBJ databases">
        <title>The genomes of Aspergillus section Nigri reveals drivers in fungal speciation.</title>
        <authorList>
            <consortium name="DOE Joint Genome Institute"/>
            <person name="Vesth T.C."/>
            <person name="Nybo J."/>
            <person name="Theobald S."/>
            <person name="Brandl J."/>
            <person name="Frisvad J.C."/>
            <person name="Nielsen K.F."/>
            <person name="Lyhne E.K."/>
            <person name="Kogle M.E."/>
            <person name="Kuo A."/>
            <person name="Riley R."/>
            <person name="Clum A."/>
            <person name="Nolan M."/>
            <person name="Lipzen A."/>
            <person name="Salamov A."/>
            <person name="Henrissat B."/>
            <person name="Wiebenga A."/>
            <person name="De Vries R.P."/>
            <person name="Grigoriev I.V."/>
            <person name="Mortensen U.H."/>
            <person name="Andersen M.R."/>
            <person name="Baker S.E."/>
        </authorList>
    </citation>
    <scope>NUCLEOTIDE SEQUENCE [LARGE SCALE GENOMIC DNA]</scope>
    <source>
        <strain evidence="3 4">CBS 115572</strain>
    </source>
</reference>
<keyword evidence="4" id="KW-1185">Reference proteome</keyword>
<feature type="region of interest" description="Disordered" evidence="1">
    <location>
        <begin position="1"/>
        <end position="39"/>
    </location>
</feature>
<name>A0A317VWC6_9EURO</name>
<dbReference type="InterPro" id="IPR002575">
    <property type="entry name" value="Aminoglycoside_PTrfase"/>
</dbReference>
<dbReference type="PANTHER" id="PTHR36091">
    <property type="entry name" value="ALTERED INHERITANCE OF MITOCHONDRIA PROTEIN 9, MITOCHONDRIAL"/>
    <property type="match status" value="1"/>
</dbReference>
<dbReference type="InterPro" id="IPR011009">
    <property type="entry name" value="Kinase-like_dom_sf"/>
</dbReference>
<dbReference type="PANTHER" id="PTHR36091:SF2">
    <property type="entry name" value="AMINOGLYCOSIDE PHOSPHOTRANSFERASE DOMAIN-CONTAINING PROTEIN"/>
    <property type="match status" value="1"/>
</dbReference>
<dbReference type="InterPro" id="IPR051035">
    <property type="entry name" value="Mito_inheritance_9"/>
</dbReference>
<evidence type="ECO:0000313" key="4">
    <source>
        <dbReference type="Proteomes" id="UP000246702"/>
    </source>
</evidence>
<protein>
    <recommendedName>
        <fullName evidence="2">Aminoglycoside phosphotransferase domain-containing protein</fullName>
    </recommendedName>
</protein>
<dbReference type="EMBL" id="MSFK01000026">
    <property type="protein sequence ID" value="PWY77317.1"/>
    <property type="molecule type" value="Genomic_DNA"/>
</dbReference>
<dbReference type="STRING" id="1450535.A0A317VWC6"/>
<dbReference type="RefSeq" id="XP_025464504.1">
    <property type="nucleotide sequence ID" value="XM_025614671.1"/>
</dbReference>
<comment type="caution">
    <text evidence="3">The sequence shown here is derived from an EMBL/GenBank/DDBJ whole genome shotgun (WGS) entry which is preliminary data.</text>
</comment>
<dbReference type="GO" id="GO:0005739">
    <property type="term" value="C:mitochondrion"/>
    <property type="evidence" value="ECO:0007669"/>
    <property type="project" value="TreeGrafter"/>
</dbReference>
<feature type="domain" description="Aminoglycoside phosphotransferase" evidence="2">
    <location>
        <begin position="87"/>
        <end position="331"/>
    </location>
</feature>
<evidence type="ECO:0000259" key="2">
    <source>
        <dbReference type="Pfam" id="PF01636"/>
    </source>
</evidence>
<dbReference type="Gene3D" id="3.30.200.20">
    <property type="entry name" value="Phosphorylase Kinase, domain 1"/>
    <property type="match status" value="1"/>
</dbReference>
<accession>A0A317VWC6</accession>
<dbReference type="Proteomes" id="UP000246702">
    <property type="component" value="Unassembled WGS sequence"/>
</dbReference>
<dbReference type="OrthoDB" id="10003767at2759"/>
<evidence type="ECO:0000256" key="1">
    <source>
        <dbReference type="SAM" id="MobiDB-lite"/>
    </source>
</evidence>
<proteinExistence type="predicted"/>
<evidence type="ECO:0000313" key="3">
    <source>
        <dbReference type="EMBL" id="PWY77317.1"/>
    </source>
</evidence>
<dbReference type="SUPFAM" id="SSF56112">
    <property type="entry name" value="Protein kinase-like (PK-like)"/>
    <property type="match status" value="1"/>
</dbReference>
<organism evidence="3 4">
    <name type="scientific">Aspergillus sclerotioniger CBS 115572</name>
    <dbReference type="NCBI Taxonomy" id="1450535"/>
    <lineage>
        <taxon>Eukaryota</taxon>
        <taxon>Fungi</taxon>
        <taxon>Dikarya</taxon>
        <taxon>Ascomycota</taxon>
        <taxon>Pezizomycotina</taxon>
        <taxon>Eurotiomycetes</taxon>
        <taxon>Eurotiomycetidae</taxon>
        <taxon>Eurotiales</taxon>
        <taxon>Aspergillaceae</taxon>
        <taxon>Aspergillus</taxon>
        <taxon>Aspergillus subgen. Circumdati</taxon>
    </lineage>
</organism>
<sequence>MQQIFTTRTLPQRVSPTTQRLSQSLSTINTPAADSGTPNPDLFSYTSGRYLYNEKLRFEERHVEFNVEALREIAASAVGGKHVVQLRKLAEGGFNRVFALTMDDGLDVIAKIHYPLTVPKTYSTESEVATLEFLRLKGIPVPRVYAYSSTSDNAVGSEYIIMEKAPGQPLERRWFELSPKERVRLVTSFVEIEQKLFAIPFASYGSLYYKDNPSADYMFWRGKRAALDLNRGPWKDHRDYVRSVGQRELEWATKYGKPRQNDFPHNNMMKGEISPDIYADLLKRYILISPHILPSDHANAMNKPTMRHLDLNPPNVFVNDSCEVSCIIDWQHRSTLPLLLTAGNPPLFQNTDSEPPKSLAKPSLPDKYDSLSLEENSELTNSIVGEYNKSHLQALRYPLLAIRQHAVESADRQWSGNVITLKGALIRLWEHWDKLIADSQQKVECPIFFDKEDVEEFLVAEGHWFKATILLEHWRSLLDDLGQDGWVRHESYEQLKQEWLSLAEDEEDSVSVDQFWPFQDHEEYE</sequence>
<dbReference type="GeneID" id="37116814"/>
<dbReference type="AlphaFoldDB" id="A0A317VWC6"/>
<gene>
    <name evidence="3" type="ORF">BO94DRAFT_568281</name>
</gene>